<feature type="transmembrane region" description="Helical" evidence="5">
    <location>
        <begin position="119"/>
        <end position="142"/>
    </location>
</feature>
<protein>
    <submittedName>
        <fullName evidence="7">O-antigen ligase family protein</fullName>
    </submittedName>
</protein>
<evidence type="ECO:0000256" key="4">
    <source>
        <dbReference type="ARBA" id="ARBA00023136"/>
    </source>
</evidence>
<feature type="transmembrane region" description="Helical" evidence="5">
    <location>
        <begin position="21"/>
        <end position="46"/>
    </location>
</feature>
<feature type="transmembrane region" description="Helical" evidence="5">
    <location>
        <begin position="66"/>
        <end position="84"/>
    </location>
</feature>
<dbReference type="Pfam" id="PF04932">
    <property type="entry name" value="Wzy_C"/>
    <property type="match status" value="1"/>
</dbReference>
<feature type="transmembrane region" description="Helical" evidence="5">
    <location>
        <begin position="207"/>
        <end position="223"/>
    </location>
</feature>
<sequence>MLTFTRSQKTSVMHLGYRFRAFIAFLLGIAIPTSTALMNITLGFVVVSLLWQRDLRLVFSLVKKPIIVLPLLIFILLVISLFLTHNSDGLKMVNKYVKLLLILPLAMFFSTNANLKNRFICGFLFANFIILIISLLFGLGEITFGGFDPHNPTVFKLQITQNVFIAFAALIWLAKAVDEKGPLRWAYSLLVLLACCNVLLMVQGRTGYVALFVSFAIWLYLTFPTRQRIAILGCAVVVITLLTIIPNRAVQRLHQGMQEIQGCLLALPTDEKQACDNSMGQRTAFARESLRLIKQSPLLGNGSGSFYYSNLNTGYSINNPHNQYLLETVQNGLLGLSIFLGWMLCCLHAAWRQQWKIRNLFIALIGSYLACNLFNSFLLDISEGYFFILMVAILAASSATIEGEEQSVAQSS</sequence>
<feature type="transmembrane region" description="Helical" evidence="5">
    <location>
        <begin position="229"/>
        <end position="250"/>
    </location>
</feature>
<keyword evidence="2 5" id="KW-0812">Transmembrane</keyword>
<dbReference type="RefSeq" id="WP_369790625.1">
    <property type="nucleotide sequence ID" value="NZ_CP165628.1"/>
</dbReference>
<evidence type="ECO:0000256" key="1">
    <source>
        <dbReference type="ARBA" id="ARBA00004141"/>
    </source>
</evidence>
<feature type="transmembrane region" description="Helical" evidence="5">
    <location>
        <begin position="333"/>
        <end position="351"/>
    </location>
</feature>
<proteinExistence type="predicted"/>
<dbReference type="InterPro" id="IPR007016">
    <property type="entry name" value="O-antigen_ligase-rel_domated"/>
</dbReference>
<dbReference type="PANTHER" id="PTHR37422">
    <property type="entry name" value="TEICHURONIC ACID BIOSYNTHESIS PROTEIN TUAE"/>
    <property type="match status" value="1"/>
</dbReference>
<dbReference type="InterPro" id="IPR051533">
    <property type="entry name" value="WaaL-like"/>
</dbReference>
<organism evidence="7">
    <name type="scientific">Rouxiella sp. WC2420</name>
    <dbReference type="NCBI Taxonomy" id="3234145"/>
    <lineage>
        <taxon>Bacteria</taxon>
        <taxon>Pseudomonadati</taxon>
        <taxon>Pseudomonadota</taxon>
        <taxon>Gammaproteobacteria</taxon>
        <taxon>Enterobacterales</taxon>
        <taxon>Yersiniaceae</taxon>
        <taxon>Rouxiella</taxon>
    </lineage>
</organism>
<name>A0AB39VYY3_9GAMM</name>
<comment type="subcellular location">
    <subcellularLocation>
        <location evidence="1">Membrane</location>
        <topology evidence="1">Multi-pass membrane protein</topology>
    </subcellularLocation>
</comment>
<reference evidence="7" key="1">
    <citation type="submission" date="2024-07" db="EMBL/GenBank/DDBJ databases">
        <authorList>
            <person name="Biller S.J."/>
        </authorList>
    </citation>
    <scope>NUCLEOTIDE SEQUENCE</scope>
    <source>
        <strain evidence="7">WC2420</strain>
    </source>
</reference>
<feature type="transmembrane region" description="Helical" evidence="5">
    <location>
        <begin position="357"/>
        <end position="378"/>
    </location>
</feature>
<feature type="transmembrane region" description="Helical" evidence="5">
    <location>
        <begin position="385"/>
        <end position="401"/>
    </location>
</feature>
<keyword evidence="7" id="KW-0436">Ligase</keyword>
<evidence type="ECO:0000256" key="5">
    <source>
        <dbReference type="SAM" id="Phobius"/>
    </source>
</evidence>
<evidence type="ECO:0000256" key="2">
    <source>
        <dbReference type="ARBA" id="ARBA00022692"/>
    </source>
</evidence>
<evidence type="ECO:0000259" key="6">
    <source>
        <dbReference type="Pfam" id="PF04932"/>
    </source>
</evidence>
<dbReference type="EMBL" id="CP165628">
    <property type="protein sequence ID" value="XDU74452.1"/>
    <property type="molecule type" value="Genomic_DNA"/>
</dbReference>
<evidence type="ECO:0000313" key="7">
    <source>
        <dbReference type="EMBL" id="XDU74452.1"/>
    </source>
</evidence>
<feature type="transmembrane region" description="Helical" evidence="5">
    <location>
        <begin position="185"/>
        <end position="202"/>
    </location>
</feature>
<feature type="transmembrane region" description="Helical" evidence="5">
    <location>
        <begin position="154"/>
        <end position="173"/>
    </location>
</feature>
<dbReference type="GO" id="GO:0016020">
    <property type="term" value="C:membrane"/>
    <property type="evidence" value="ECO:0007669"/>
    <property type="project" value="UniProtKB-SubCell"/>
</dbReference>
<dbReference type="AlphaFoldDB" id="A0AB39VYY3"/>
<feature type="domain" description="O-antigen ligase-related" evidence="6">
    <location>
        <begin position="191"/>
        <end position="340"/>
    </location>
</feature>
<keyword evidence="3 5" id="KW-1133">Transmembrane helix</keyword>
<evidence type="ECO:0000256" key="3">
    <source>
        <dbReference type="ARBA" id="ARBA00022989"/>
    </source>
</evidence>
<dbReference type="PANTHER" id="PTHR37422:SF13">
    <property type="entry name" value="LIPOPOLYSACCHARIDE BIOSYNTHESIS PROTEIN PA4999-RELATED"/>
    <property type="match status" value="1"/>
</dbReference>
<keyword evidence="4 5" id="KW-0472">Membrane</keyword>
<dbReference type="GO" id="GO:0016874">
    <property type="term" value="F:ligase activity"/>
    <property type="evidence" value="ECO:0007669"/>
    <property type="project" value="UniProtKB-KW"/>
</dbReference>
<gene>
    <name evidence="7" type="ORF">AB3G37_10405</name>
</gene>
<accession>A0AB39VYY3</accession>